<keyword evidence="6 8" id="KW-0408">Iron</keyword>
<evidence type="ECO:0000256" key="2">
    <source>
        <dbReference type="ARBA" id="ARBA00010617"/>
    </source>
</evidence>
<name>A0A8S9LX04_BRACR</name>
<evidence type="ECO:0000256" key="5">
    <source>
        <dbReference type="ARBA" id="ARBA00023002"/>
    </source>
</evidence>
<dbReference type="Gene3D" id="1.10.630.10">
    <property type="entry name" value="Cytochrome P450"/>
    <property type="match status" value="1"/>
</dbReference>
<dbReference type="Pfam" id="PF05097">
    <property type="entry name" value="DUF688"/>
    <property type="match status" value="1"/>
</dbReference>
<dbReference type="GO" id="GO:0016705">
    <property type="term" value="F:oxidoreductase activity, acting on paired donors, with incorporation or reduction of molecular oxygen"/>
    <property type="evidence" value="ECO:0007669"/>
    <property type="project" value="InterPro"/>
</dbReference>
<keyword evidence="7 9" id="KW-0503">Monooxygenase</keyword>
<dbReference type="Pfam" id="PF00067">
    <property type="entry name" value="p450"/>
    <property type="match status" value="1"/>
</dbReference>
<evidence type="ECO:0000256" key="4">
    <source>
        <dbReference type="ARBA" id="ARBA00022723"/>
    </source>
</evidence>
<evidence type="ECO:0000313" key="10">
    <source>
        <dbReference type="EMBL" id="KAF2609613.1"/>
    </source>
</evidence>
<dbReference type="PRINTS" id="PR00463">
    <property type="entry name" value="EP450I"/>
</dbReference>
<dbReference type="PROSITE" id="PS00086">
    <property type="entry name" value="CYTOCHROME_P450"/>
    <property type="match status" value="1"/>
</dbReference>
<evidence type="ECO:0008006" key="11">
    <source>
        <dbReference type="Google" id="ProtNLM"/>
    </source>
</evidence>
<evidence type="ECO:0000256" key="3">
    <source>
        <dbReference type="ARBA" id="ARBA00022617"/>
    </source>
</evidence>
<comment type="similarity">
    <text evidence="2 9">Belongs to the cytochrome P450 family.</text>
</comment>
<keyword evidence="5 9" id="KW-0560">Oxidoreductase</keyword>
<dbReference type="InterPro" id="IPR017972">
    <property type="entry name" value="Cyt_P450_CS"/>
</dbReference>
<evidence type="ECO:0000256" key="6">
    <source>
        <dbReference type="ARBA" id="ARBA00023004"/>
    </source>
</evidence>
<dbReference type="AlphaFoldDB" id="A0A8S9LX04"/>
<comment type="cofactor">
    <cofactor evidence="1 8">
        <name>heme</name>
        <dbReference type="ChEBI" id="CHEBI:30413"/>
    </cofactor>
</comment>
<dbReference type="EMBL" id="QGKY02000089">
    <property type="protein sequence ID" value="KAF2609613.1"/>
    <property type="molecule type" value="Genomic_DNA"/>
</dbReference>
<accession>A0A8S9LX04</accession>
<dbReference type="GO" id="GO:0005506">
    <property type="term" value="F:iron ion binding"/>
    <property type="evidence" value="ECO:0007669"/>
    <property type="project" value="InterPro"/>
</dbReference>
<proteinExistence type="inferred from homology"/>
<dbReference type="InterPro" id="IPR002401">
    <property type="entry name" value="Cyt_P450_E_grp-I"/>
</dbReference>
<keyword evidence="3 8" id="KW-0349">Heme</keyword>
<evidence type="ECO:0000256" key="9">
    <source>
        <dbReference type="RuleBase" id="RU000461"/>
    </source>
</evidence>
<dbReference type="InterPro" id="IPR036396">
    <property type="entry name" value="Cyt_P450_sf"/>
</dbReference>
<dbReference type="PANTHER" id="PTHR47944:SF19">
    <property type="entry name" value="CYTOCHROME P450 77A4"/>
    <property type="match status" value="1"/>
</dbReference>
<dbReference type="GO" id="GO:0020037">
    <property type="term" value="F:heme binding"/>
    <property type="evidence" value="ECO:0007669"/>
    <property type="project" value="InterPro"/>
</dbReference>
<dbReference type="InterPro" id="IPR001128">
    <property type="entry name" value="Cyt_P450"/>
</dbReference>
<evidence type="ECO:0000256" key="8">
    <source>
        <dbReference type="PIRSR" id="PIRSR602401-1"/>
    </source>
</evidence>
<organism evidence="10">
    <name type="scientific">Brassica cretica</name>
    <name type="common">Mustard</name>
    <dbReference type="NCBI Taxonomy" id="69181"/>
    <lineage>
        <taxon>Eukaryota</taxon>
        <taxon>Viridiplantae</taxon>
        <taxon>Streptophyta</taxon>
        <taxon>Embryophyta</taxon>
        <taxon>Tracheophyta</taxon>
        <taxon>Spermatophyta</taxon>
        <taxon>Magnoliopsida</taxon>
        <taxon>eudicotyledons</taxon>
        <taxon>Gunneridae</taxon>
        <taxon>Pentapetalae</taxon>
        <taxon>rosids</taxon>
        <taxon>malvids</taxon>
        <taxon>Brassicales</taxon>
        <taxon>Brassicaceae</taxon>
        <taxon>Brassiceae</taxon>
        <taxon>Brassica</taxon>
    </lineage>
</organism>
<dbReference type="GO" id="GO:0004497">
    <property type="term" value="F:monooxygenase activity"/>
    <property type="evidence" value="ECO:0007669"/>
    <property type="project" value="UniProtKB-KW"/>
</dbReference>
<comment type="caution">
    <text evidence="10">The sequence shown here is derived from an EMBL/GenBank/DDBJ whole genome shotgun (WGS) entry which is preliminary data.</text>
</comment>
<reference evidence="10" key="1">
    <citation type="submission" date="2019-12" db="EMBL/GenBank/DDBJ databases">
        <title>Genome sequencing and annotation of Brassica cretica.</title>
        <authorList>
            <person name="Studholme D.J."/>
            <person name="Sarris P.F."/>
        </authorList>
    </citation>
    <scope>NUCLEOTIDE SEQUENCE</scope>
    <source>
        <strain evidence="10">PFS-102/07</strain>
        <tissue evidence="10">Leaf</tissue>
    </source>
</reference>
<feature type="binding site" description="axial binding residue" evidence="8">
    <location>
        <position position="256"/>
    </location>
    <ligand>
        <name>heme</name>
        <dbReference type="ChEBI" id="CHEBI:30413"/>
    </ligand>
    <ligandPart>
        <name>Fe</name>
        <dbReference type="ChEBI" id="CHEBI:18248"/>
    </ligandPart>
</feature>
<dbReference type="InterPro" id="IPR007789">
    <property type="entry name" value="DUF688"/>
</dbReference>
<sequence>MPTNGSDRHASLMSKQDMATFSDKIPSTKQRLSSQAPACPSFRIYYYDGAAGSIPFEWESHPGTPKHKHPSSELPPLPLTPPPCHLSFSSEQIRRGSRKPIKKILALIHTRLLWLSSGGHKKNKKVMKLSASSPSLSERVLIDENEYHLFKSHTKGKVIRRFSSFDSSIDHYPIRRSQSPSCFGISGCFIWKSNFFSSGAYVEFYTAWVTENPEIWSDPSEFRPERFLPGGDGVNADWTGTRGVTMLPFGAGRRICPAWSLGILHINLMLARMIHSFKWISAPDSPPDPTETYAFTVVMKNSLKAQIISRD</sequence>
<keyword evidence="4 8" id="KW-0479">Metal-binding</keyword>
<dbReference type="SUPFAM" id="SSF48264">
    <property type="entry name" value="Cytochrome P450"/>
    <property type="match status" value="1"/>
</dbReference>
<protein>
    <recommendedName>
        <fullName evidence="11">Cytochrome P450</fullName>
    </recommendedName>
</protein>
<evidence type="ECO:0000256" key="7">
    <source>
        <dbReference type="ARBA" id="ARBA00023033"/>
    </source>
</evidence>
<gene>
    <name evidence="10" type="ORF">F2Q70_00006963</name>
</gene>
<dbReference type="PANTHER" id="PTHR47944">
    <property type="entry name" value="CYTOCHROME P450 98A9"/>
    <property type="match status" value="1"/>
</dbReference>
<evidence type="ECO:0000256" key="1">
    <source>
        <dbReference type="ARBA" id="ARBA00001971"/>
    </source>
</evidence>